<accession>A0A0C2DGE5</accession>
<dbReference type="InterPro" id="IPR031823">
    <property type="entry name" value="TatT"/>
</dbReference>
<comment type="caution">
    <text evidence="2">The sequence shown here is derived from an EMBL/GenBank/DDBJ whole genome shotgun (WGS) entry which is preliminary data.</text>
</comment>
<evidence type="ECO:0000313" key="3">
    <source>
        <dbReference type="Proteomes" id="UP000031599"/>
    </source>
</evidence>
<organism evidence="2 3">
    <name type="scientific">Enhygromyxa salina</name>
    <dbReference type="NCBI Taxonomy" id="215803"/>
    <lineage>
        <taxon>Bacteria</taxon>
        <taxon>Pseudomonadati</taxon>
        <taxon>Myxococcota</taxon>
        <taxon>Polyangia</taxon>
        <taxon>Nannocystales</taxon>
        <taxon>Nannocystaceae</taxon>
        <taxon>Enhygromyxa</taxon>
    </lineage>
</organism>
<evidence type="ECO:0000313" key="2">
    <source>
        <dbReference type="EMBL" id="KIG18742.1"/>
    </source>
</evidence>
<evidence type="ECO:0000256" key="1">
    <source>
        <dbReference type="SAM" id="MobiDB-lite"/>
    </source>
</evidence>
<dbReference type="Gene3D" id="1.25.40.920">
    <property type="entry name" value="TRAP transporter T-component"/>
    <property type="match status" value="1"/>
</dbReference>
<feature type="region of interest" description="Disordered" evidence="1">
    <location>
        <begin position="28"/>
        <end position="47"/>
    </location>
</feature>
<dbReference type="EMBL" id="JMCC02000009">
    <property type="protein sequence ID" value="KIG18742.1"/>
    <property type="molecule type" value="Genomic_DNA"/>
</dbReference>
<protein>
    <recommendedName>
        <fullName evidence="5">Lipoprotein</fullName>
    </recommendedName>
</protein>
<dbReference type="Proteomes" id="UP000031599">
    <property type="component" value="Unassembled WGS sequence"/>
</dbReference>
<sequence>MTKRSIELAALAIALTFASGCKGRTAAWEDKGTKTPTDASATGDATATSASSLESAKAAWEARGQGKDKVLEAIAAWEQAMGCTAGDTSPKDRCSAPPTTTENAETLALMTRAIYFYADGYLRGDEKAYLDYMDRAVWWGERALIAASPEFGEAMRNKTKYHEAIATVGIAGLPAMYWYATALGKWARASGFGVLVGQKDDIKATMTRALELDPSYYHGGPHRYFGAFYAIAPGFAGGDPDKSQEHYQKSLDLAPYFLGTKVLMAENLATKLDDEEMFDRLLQEVIDADISAAPAEIHAEMAIEKEKAVELQKQKVAEDWF</sequence>
<dbReference type="PDB" id="8G52">
    <property type="method" value="X-ray"/>
    <property type="resolution" value="1.88 A"/>
    <property type="chains" value="A/B=1-321"/>
</dbReference>
<dbReference type="AlphaFoldDB" id="A0A0C2DGE5"/>
<dbReference type="RefSeq" id="WP_052546778.1">
    <property type="nucleotide sequence ID" value="NZ_JMCC02000009.1"/>
</dbReference>
<feature type="compositionally biased region" description="Low complexity" evidence="1">
    <location>
        <begin position="37"/>
        <end position="47"/>
    </location>
</feature>
<feature type="disulfide bond" evidence="4">
    <location>
        <begin position="83"/>
        <end position="94"/>
    </location>
</feature>
<evidence type="ECO:0008006" key="5">
    <source>
        <dbReference type="Google" id="ProtNLM"/>
    </source>
</evidence>
<gene>
    <name evidence="2" type="ORF">DB30_07757</name>
</gene>
<dbReference type="PROSITE" id="PS51257">
    <property type="entry name" value="PROKAR_LIPOPROTEIN"/>
    <property type="match status" value="1"/>
</dbReference>
<proteinExistence type="evidence at protein level"/>
<dbReference type="Pfam" id="PF16811">
    <property type="entry name" value="TAtT"/>
    <property type="match status" value="1"/>
</dbReference>
<dbReference type="InterPro" id="IPR038537">
    <property type="entry name" value="TatT_sf"/>
</dbReference>
<dbReference type="SMR" id="A0A0C2DGE5"/>
<reference evidence="2 3" key="1">
    <citation type="submission" date="2014-12" db="EMBL/GenBank/DDBJ databases">
        <title>Genome assembly of Enhygromyxa salina DSM 15201.</title>
        <authorList>
            <person name="Sharma G."/>
            <person name="Subramanian S."/>
        </authorList>
    </citation>
    <scope>NUCLEOTIDE SEQUENCE [LARGE SCALE GENOMIC DNA]</scope>
    <source>
        <strain evidence="2 3">DSM 15201</strain>
    </source>
</reference>
<evidence type="ECO:0007829" key="4">
    <source>
        <dbReference type="PDB" id="8G52"/>
    </source>
</evidence>
<keyword evidence="4" id="KW-0002">3D-structure</keyword>
<name>A0A0C2DGE5_9BACT</name>
<reference evidence="4" key="2">
    <citation type="journal article" date="2023" name="ChemBioChem">
        <title>Structures and Mechanisms of a Novel Bacterial Transport System for Fatty Acids.</title>
        <authorList>
            <person name="Zhai L."/>
            <person name="Chou J.C."/>
            <person name="Oo H."/>
            <person name="Dassama L.M.K."/>
        </authorList>
    </citation>
    <scope>X-RAY CRYSTALLOGRAPHY (1.88 ANGSTROMS)</scope>
    <scope>DISULFIDE BONDS</scope>
</reference>